<sequence>MDNAWVAPCNLLKCSTNRSFNPLALFGSSRCTPPNKSNDYQKIYSDWCHEFEKYKSAMKSWEKKQAKSQRLILRC</sequence>
<evidence type="ECO:0000313" key="2">
    <source>
        <dbReference type="Proteomes" id="UP000092461"/>
    </source>
</evidence>
<organism evidence="1 2">
    <name type="scientific">Lutzomyia longipalpis</name>
    <name type="common">Sand fly</name>
    <dbReference type="NCBI Taxonomy" id="7200"/>
    <lineage>
        <taxon>Eukaryota</taxon>
        <taxon>Metazoa</taxon>
        <taxon>Ecdysozoa</taxon>
        <taxon>Arthropoda</taxon>
        <taxon>Hexapoda</taxon>
        <taxon>Insecta</taxon>
        <taxon>Pterygota</taxon>
        <taxon>Neoptera</taxon>
        <taxon>Endopterygota</taxon>
        <taxon>Diptera</taxon>
        <taxon>Nematocera</taxon>
        <taxon>Psychodoidea</taxon>
        <taxon>Psychodidae</taxon>
        <taxon>Lutzomyia</taxon>
        <taxon>Lutzomyia</taxon>
    </lineage>
</organism>
<proteinExistence type="predicted"/>
<accession>A0A1B0GJS2</accession>
<evidence type="ECO:0000313" key="1">
    <source>
        <dbReference type="EnsemblMetazoa" id="LLOJ006715-PA"/>
    </source>
</evidence>
<dbReference type="EnsemblMetazoa" id="LLOJ006715-RA">
    <property type="protein sequence ID" value="LLOJ006715-PA"/>
    <property type="gene ID" value="LLOJ006715"/>
</dbReference>
<protein>
    <submittedName>
        <fullName evidence="1">Uncharacterized protein</fullName>
    </submittedName>
</protein>
<name>A0A1B0GJS2_LUTLO</name>
<reference evidence="1" key="1">
    <citation type="submission" date="2020-05" db="UniProtKB">
        <authorList>
            <consortium name="EnsemblMetazoa"/>
        </authorList>
    </citation>
    <scope>IDENTIFICATION</scope>
    <source>
        <strain evidence="1">Jacobina</strain>
    </source>
</reference>
<keyword evidence="2" id="KW-1185">Reference proteome</keyword>
<dbReference type="EMBL" id="AJWK01022177">
    <property type="status" value="NOT_ANNOTATED_CDS"/>
    <property type="molecule type" value="Genomic_DNA"/>
</dbReference>
<dbReference type="VEuPathDB" id="VectorBase:LLOJ006715"/>
<dbReference type="Proteomes" id="UP000092461">
    <property type="component" value="Unassembled WGS sequence"/>
</dbReference>
<dbReference type="AlphaFoldDB" id="A0A1B0GJS2"/>
<dbReference type="VEuPathDB" id="VectorBase:LLONM1_001070"/>